<evidence type="ECO:0000313" key="2">
    <source>
        <dbReference type="EMBL" id="ASA58314.1"/>
    </source>
</evidence>
<protein>
    <submittedName>
        <fullName evidence="2">Adhesin</fullName>
    </submittedName>
</protein>
<dbReference type="Gene3D" id="3.10.450.200">
    <property type="match status" value="1"/>
</dbReference>
<proteinExistence type="predicted"/>
<feature type="domain" description="Colicin D C-terminal" evidence="1">
    <location>
        <begin position="2"/>
        <end position="79"/>
    </location>
</feature>
<organism evidence="2 3">
    <name type="scientific">Vibrio gazogenes</name>
    <dbReference type="NCBI Taxonomy" id="687"/>
    <lineage>
        <taxon>Bacteria</taxon>
        <taxon>Pseudomonadati</taxon>
        <taxon>Pseudomonadota</taxon>
        <taxon>Gammaproteobacteria</taxon>
        <taxon>Vibrionales</taxon>
        <taxon>Vibrionaceae</taxon>
        <taxon>Vibrio</taxon>
    </lineage>
</organism>
<dbReference type="AlphaFoldDB" id="A0A1Z2SMB2"/>
<gene>
    <name evidence="2" type="ORF">BSQ33_19450</name>
</gene>
<evidence type="ECO:0000313" key="3">
    <source>
        <dbReference type="Proteomes" id="UP000196708"/>
    </source>
</evidence>
<dbReference type="Pfam" id="PF11429">
    <property type="entry name" value="Colicin_D"/>
    <property type="match status" value="1"/>
</dbReference>
<dbReference type="KEGG" id="vga:BSQ33_19450"/>
<sequence length="94" mass="10362">MAKKFKHASDFGVNTTKKNPQTLAEFQNAITSHLDDATTVQKGTYGFVNDSKVFFNPNTNNVVVLDSVGDFVTGFKLSPGTPQFENFMNNGLLR</sequence>
<dbReference type="Proteomes" id="UP000196708">
    <property type="component" value="Chromosome 2"/>
</dbReference>
<evidence type="ECO:0000259" key="1">
    <source>
        <dbReference type="Pfam" id="PF11429"/>
    </source>
</evidence>
<accession>A0A1Z2SMB2</accession>
<dbReference type="SUPFAM" id="SSF102824">
    <property type="entry name" value="Colicin D/E5 nuclease domain"/>
    <property type="match status" value="1"/>
</dbReference>
<dbReference type="GO" id="GO:0004540">
    <property type="term" value="F:RNA nuclease activity"/>
    <property type="evidence" value="ECO:0007669"/>
    <property type="project" value="InterPro"/>
</dbReference>
<dbReference type="EMBL" id="CP018836">
    <property type="protein sequence ID" value="ASA58314.1"/>
    <property type="molecule type" value="Genomic_DNA"/>
</dbReference>
<name>A0A1Z2SMB2_VIBGA</name>
<reference evidence="2 3" key="1">
    <citation type="submission" date="2016-12" db="EMBL/GenBank/DDBJ databases">
        <authorList>
            <person name="Song W.-J."/>
            <person name="Kurnit D.M."/>
        </authorList>
    </citation>
    <scope>NUCLEOTIDE SEQUENCE [LARGE SCALE GENOMIC DNA]</scope>
    <source>
        <strain evidence="2 3">ATCC 43942</strain>
    </source>
</reference>
<dbReference type="InterPro" id="IPR024440">
    <property type="entry name" value="ColicinD_C"/>
</dbReference>
<dbReference type="InterPro" id="IPR038233">
    <property type="entry name" value="Colicin_D/E5_nuclease"/>
</dbReference>
<dbReference type="InterPro" id="IPR037178">
    <property type="entry name" value="ColicinD_C_sf"/>
</dbReference>